<protein>
    <submittedName>
        <fullName evidence="3">Uncharacterized protein</fullName>
    </submittedName>
</protein>
<evidence type="ECO:0000313" key="3">
    <source>
        <dbReference type="EMBL" id="CAA7261668.1"/>
    </source>
</evidence>
<feature type="transmembrane region" description="Helical" evidence="2">
    <location>
        <begin position="68"/>
        <end position="93"/>
    </location>
</feature>
<keyword evidence="2" id="KW-1133">Transmembrane helix</keyword>
<keyword evidence="2" id="KW-0472">Membrane</keyword>
<sequence>MIILDEDLDSGQTKTDSDNYPGLTLRHPQAVHARSSTSTLPDYDTSEAQHRKVITRSTLSLGNFSARVWKIVIGVLLGYTVLSLAIGLPIILLKGRDRDDSFSLAPTSSLWVSEDVVLPGPLQLATTGIPTTTNNMTCNIWDTHPDIENTQFARFQLPPQGLITIRSNVTYEKVAADNINGTLWVYMNQDKKEKDIIFNVSMKSSSNNVRLQTNVCFSEQGSSRGLTIYVPDTLGVGDLLTFNVLALLPQRKASIDQFLVYLPLLEHRIGYVQKQIEVTQFTLEGAARPMSCEFLQACQITFKNIMGSITGSFNVSNSLTLDTIKASIHSNITLTQGRLSPKPVILSMDTGDGDIDASIVLEALSPIPRWQNSPAFVAYVKTFNQPLHLNVSYANSSCSAPVQLQVQNNMCRTTVALDETFQGSFSAQSKLSQTNVQDTVSERAVSPFGGSRTIVYDQKTINRATGWVGWGQRPLSHQLLVRSYVEILSALSPVNLTFGGPT</sequence>
<dbReference type="OrthoDB" id="3233661at2759"/>
<keyword evidence="2" id="KW-0812">Transmembrane</keyword>
<dbReference type="Proteomes" id="UP000467700">
    <property type="component" value="Unassembled WGS sequence"/>
</dbReference>
<accession>A0A8S0WY14</accession>
<organism evidence="3 4">
    <name type="scientific">Cyclocybe aegerita</name>
    <name type="common">Black poplar mushroom</name>
    <name type="synonym">Agrocybe aegerita</name>
    <dbReference type="NCBI Taxonomy" id="1973307"/>
    <lineage>
        <taxon>Eukaryota</taxon>
        <taxon>Fungi</taxon>
        <taxon>Dikarya</taxon>
        <taxon>Basidiomycota</taxon>
        <taxon>Agaricomycotina</taxon>
        <taxon>Agaricomycetes</taxon>
        <taxon>Agaricomycetidae</taxon>
        <taxon>Agaricales</taxon>
        <taxon>Agaricineae</taxon>
        <taxon>Bolbitiaceae</taxon>
        <taxon>Cyclocybe</taxon>
    </lineage>
</organism>
<comment type="caution">
    <text evidence="3">The sequence shown here is derived from an EMBL/GenBank/DDBJ whole genome shotgun (WGS) entry which is preliminary data.</text>
</comment>
<name>A0A8S0WY14_CYCAE</name>
<dbReference type="EMBL" id="CACVBS010000034">
    <property type="protein sequence ID" value="CAA7261668.1"/>
    <property type="molecule type" value="Genomic_DNA"/>
</dbReference>
<evidence type="ECO:0000313" key="4">
    <source>
        <dbReference type="Proteomes" id="UP000467700"/>
    </source>
</evidence>
<gene>
    <name evidence="3" type="ORF">AAE3_LOCUS3949</name>
</gene>
<proteinExistence type="predicted"/>
<reference evidence="3 4" key="1">
    <citation type="submission" date="2020-01" db="EMBL/GenBank/DDBJ databases">
        <authorList>
            <person name="Gupta K D."/>
        </authorList>
    </citation>
    <scope>NUCLEOTIDE SEQUENCE [LARGE SCALE GENOMIC DNA]</scope>
</reference>
<evidence type="ECO:0000256" key="2">
    <source>
        <dbReference type="SAM" id="Phobius"/>
    </source>
</evidence>
<evidence type="ECO:0000256" key="1">
    <source>
        <dbReference type="SAM" id="MobiDB-lite"/>
    </source>
</evidence>
<dbReference type="AlphaFoldDB" id="A0A8S0WY14"/>
<keyword evidence="4" id="KW-1185">Reference proteome</keyword>
<feature type="region of interest" description="Disordered" evidence="1">
    <location>
        <begin position="1"/>
        <end position="20"/>
    </location>
</feature>